<feature type="region of interest" description="Disordered" evidence="1">
    <location>
        <begin position="536"/>
        <end position="584"/>
    </location>
</feature>
<sequence length="584" mass="66243">MAESTRSKDLHDSLKRQEVMLLEERSLRQNTEQHLNSKFESLVASQTDLQTAVLHIQTQLQSIADQMQIYNKNKSVLGEGLASPPEKGKAELWFQSFMEGKDSISWSRFLLALLERFDDIDPELMIGEFNKLQQASSVSQYIEKFEELKSYMLIFNKDFLEEYFTASFISGLREDIKAPTFPSKPPFVPQRKLLTASEMKARREKNLCYNCDEVFVPSHKCKQRQIYMIMSHEEEEAYSADVEPPNTSPEELLSEDMTISINAISGNSDLNTLRIKGLVKNSSIQILIDSGSTHCFLDENVAINLGCHVEFTNPMLISVADGNKIVSRTFCPDFTWEIQGTKFTYPMRIIKLGGCDVVLGGGWLRQHSPVEFDYHKMKLTICKNGKRLIMKAITESAELHLLSDGFNWSDEATLAFNALKTAMTTTPVLALPNFSFPFIVETDASSKGIDAVLMQQGDSFHETIIQFRKYLSSGIIPHQSRLHGKITRTWEQHFQALILVDKDLKNGGVMSSNDVVLSKEGKNMKLTRVYENDAASTEELKESDGYDINKTDAQDHTNIQQTWEDAEFHESVQNSPHSRDPTSP</sequence>
<dbReference type="SUPFAM" id="SSF56672">
    <property type="entry name" value="DNA/RNA polymerases"/>
    <property type="match status" value="1"/>
</dbReference>
<dbReference type="InterPro" id="IPR051320">
    <property type="entry name" value="Viral_Replic_Matur_Polypro"/>
</dbReference>
<dbReference type="InterPro" id="IPR043502">
    <property type="entry name" value="DNA/RNA_pol_sf"/>
</dbReference>
<dbReference type="PANTHER" id="PTHR33064">
    <property type="entry name" value="POL PROTEIN"/>
    <property type="match status" value="1"/>
</dbReference>
<dbReference type="PANTHER" id="PTHR33064:SF37">
    <property type="entry name" value="RIBONUCLEASE H"/>
    <property type="match status" value="1"/>
</dbReference>
<dbReference type="Proteomes" id="UP000826271">
    <property type="component" value="Unassembled WGS sequence"/>
</dbReference>
<dbReference type="EMBL" id="WHWC01000015">
    <property type="protein sequence ID" value="KAG8369122.1"/>
    <property type="molecule type" value="Genomic_DNA"/>
</dbReference>
<dbReference type="Pfam" id="PF17919">
    <property type="entry name" value="RT_RNaseH_2"/>
    <property type="match status" value="1"/>
</dbReference>
<name>A0AAV6WNI3_9LAMI</name>
<dbReference type="Pfam" id="PF03732">
    <property type="entry name" value="Retrotrans_gag"/>
    <property type="match status" value="1"/>
</dbReference>
<feature type="compositionally biased region" description="Basic and acidic residues" evidence="1">
    <location>
        <begin position="538"/>
        <end position="555"/>
    </location>
</feature>
<organism evidence="4 5">
    <name type="scientific">Buddleja alternifolia</name>
    <dbReference type="NCBI Taxonomy" id="168488"/>
    <lineage>
        <taxon>Eukaryota</taxon>
        <taxon>Viridiplantae</taxon>
        <taxon>Streptophyta</taxon>
        <taxon>Embryophyta</taxon>
        <taxon>Tracheophyta</taxon>
        <taxon>Spermatophyta</taxon>
        <taxon>Magnoliopsida</taxon>
        <taxon>eudicotyledons</taxon>
        <taxon>Gunneridae</taxon>
        <taxon>Pentapetalae</taxon>
        <taxon>asterids</taxon>
        <taxon>lamiids</taxon>
        <taxon>Lamiales</taxon>
        <taxon>Scrophulariaceae</taxon>
        <taxon>Buddlejeae</taxon>
        <taxon>Buddleja</taxon>
    </lineage>
</organism>
<dbReference type="Gene3D" id="3.30.70.270">
    <property type="match status" value="1"/>
</dbReference>
<dbReference type="InterPro" id="IPR021109">
    <property type="entry name" value="Peptidase_aspartic_dom_sf"/>
</dbReference>
<dbReference type="CDD" id="cd00303">
    <property type="entry name" value="retropepsin_like"/>
    <property type="match status" value="1"/>
</dbReference>
<evidence type="ECO:0000259" key="2">
    <source>
        <dbReference type="Pfam" id="PF03732"/>
    </source>
</evidence>
<evidence type="ECO:0000256" key="1">
    <source>
        <dbReference type="SAM" id="MobiDB-lite"/>
    </source>
</evidence>
<evidence type="ECO:0008006" key="6">
    <source>
        <dbReference type="Google" id="ProtNLM"/>
    </source>
</evidence>
<dbReference type="InterPro" id="IPR041577">
    <property type="entry name" value="RT_RNaseH_2"/>
</dbReference>
<comment type="caution">
    <text evidence="4">The sequence shown here is derived from an EMBL/GenBank/DDBJ whole genome shotgun (WGS) entry which is preliminary data.</text>
</comment>
<gene>
    <name evidence="4" type="ORF">BUALT_Bualt15G0118400</name>
</gene>
<dbReference type="Gene3D" id="2.40.70.10">
    <property type="entry name" value="Acid Proteases"/>
    <property type="match status" value="1"/>
</dbReference>
<dbReference type="InterPro" id="IPR005162">
    <property type="entry name" value="Retrotrans_gag_dom"/>
</dbReference>
<dbReference type="SUPFAM" id="SSF50630">
    <property type="entry name" value="Acid proteases"/>
    <property type="match status" value="1"/>
</dbReference>
<dbReference type="InterPro" id="IPR043128">
    <property type="entry name" value="Rev_trsase/Diguanyl_cyclase"/>
</dbReference>
<reference evidence="4" key="1">
    <citation type="submission" date="2019-10" db="EMBL/GenBank/DDBJ databases">
        <authorList>
            <person name="Zhang R."/>
            <person name="Pan Y."/>
            <person name="Wang J."/>
            <person name="Ma R."/>
            <person name="Yu S."/>
        </authorList>
    </citation>
    <scope>NUCLEOTIDE SEQUENCE</scope>
    <source>
        <strain evidence="4">LA-IB0</strain>
        <tissue evidence="4">Leaf</tissue>
    </source>
</reference>
<accession>A0AAV6WNI3</accession>
<evidence type="ECO:0000259" key="3">
    <source>
        <dbReference type="Pfam" id="PF17919"/>
    </source>
</evidence>
<evidence type="ECO:0000313" key="5">
    <source>
        <dbReference type="Proteomes" id="UP000826271"/>
    </source>
</evidence>
<evidence type="ECO:0000313" key="4">
    <source>
        <dbReference type="EMBL" id="KAG8369122.1"/>
    </source>
</evidence>
<feature type="domain" description="Retrotransposon gag" evidence="2">
    <location>
        <begin position="87"/>
        <end position="174"/>
    </location>
</feature>
<dbReference type="Pfam" id="PF08284">
    <property type="entry name" value="RVP_2"/>
    <property type="match status" value="1"/>
</dbReference>
<proteinExistence type="predicted"/>
<dbReference type="AlphaFoldDB" id="A0AAV6WNI3"/>
<feature type="domain" description="Reverse transcriptase/retrotransposon-derived protein RNase H-like" evidence="3">
    <location>
        <begin position="408"/>
        <end position="467"/>
    </location>
</feature>
<protein>
    <recommendedName>
        <fullName evidence="6">Retrotransposon gag domain-containing protein</fullName>
    </recommendedName>
</protein>
<keyword evidence="5" id="KW-1185">Reference proteome</keyword>